<proteinExistence type="inferred from homology"/>
<dbReference type="CDD" id="cd03352">
    <property type="entry name" value="LbH_LpxD"/>
    <property type="match status" value="1"/>
</dbReference>
<reference evidence="9" key="1">
    <citation type="journal article" date="2020" name="mSystems">
        <title>Genome- and Community-Level Interaction Insights into Carbon Utilization and Element Cycling Functions of Hydrothermarchaeota in Hydrothermal Sediment.</title>
        <authorList>
            <person name="Zhou Z."/>
            <person name="Liu Y."/>
            <person name="Xu W."/>
            <person name="Pan J."/>
            <person name="Luo Z.H."/>
            <person name="Li M."/>
        </authorList>
    </citation>
    <scope>NUCLEOTIDE SEQUENCE [LARGE SCALE GENOMIC DNA]</scope>
    <source>
        <strain evidence="9">HyVt-443</strain>
    </source>
</reference>
<dbReference type="PANTHER" id="PTHR43378:SF2">
    <property type="entry name" value="UDP-3-O-ACYLGLUCOSAMINE N-ACYLTRANSFERASE 1, MITOCHONDRIAL-RELATED"/>
    <property type="match status" value="1"/>
</dbReference>
<keyword evidence="4 7" id="KW-0677">Repeat</keyword>
<dbReference type="Gene3D" id="3.40.1390.10">
    <property type="entry name" value="MurE/MurF, N-terminal domain"/>
    <property type="match status" value="1"/>
</dbReference>
<keyword evidence="5 7" id="KW-0443">Lipid metabolism</keyword>
<dbReference type="GO" id="GO:0103118">
    <property type="term" value="F:UDP-3-O-[(3R)-3-hydroxyacyl]-glucosamine N-acyltransferase activity"/>
    <property type="evidence" value="ECO:0007669"/>
    <property type="project" value="UniProtKB-EC"/>
</dbReference>
<dbReference type="NCBIfam" id="TIGR01853">
    <property type="entry name" value="lipid_A_lpxD"/>
    <property type="match status" value="1"/>
</dbReference>
<keyword evidence="2 7" id="KW-0441">Lipid A biosynthesis</keyword>
<dbReference type="InterPro" id="IPR007691">
    <property type="entry name" value="LpxD"/>
</dbReference>
<dbReference type="SUPFAM" id="SSF51161">
    <property type="entry name" value="Trimeric LpxA-like enzymes"/>
    <property type="match status" value="1"/>
</dbReference>
<dbReference type="GO" id="GO:0016020">
    <property type="term" value="C:membrane"/>
    <property type="evidence" value="ECO:0007669"/>
    <property type="project" value="GOC"/>
</dbReference>
<feature type="active site" description="Proton acceptor" evidence="7">
    <location>
        <position position="246"/>
    </location>
</feature>
<dbReference type="Pfam" id="PF04613">
    <property type="entry name" value="LpxD"/>
    <property type="match status" value="1"/>
</dbReference>
<dbReference type="InterPro" id="IPR020573">
    <property type="entry name" value="UDP_GlcNAc_AcTrfase_non-rep"/>
</dbReference>
<gene>
    <name evidence="7 9" type="primary">lpxD</name>
    <name evidence="9" type="ORF">ENI96_03900</name>
</gene>
<dbReference type="Gene3D" id="1.20.5.170">
    <property type="match status" value="1"/>
</dbReference>
<comment type="similarity">
    <text evidence="7">Belongs to the transferase hexapeptide repeat family. LpxD subfamily.</text>
</comment>
<dbReference type="UniPathway" id="UPA00973"/>
<comment type="pathway">
    <text evidence="7">Bacterial outer membrane biogenesis; LPS lipid A biosynthesis.</text>
</comment>
<dbReference type="EMBL" id="DRKP01000049">
    <property type="protein sequence ID" value="HEB95560.1"/>
    <property type="molecule type" value="Genomic_DNA"/>
</dbReference>
<evidence type="ECO:0000313" key="9">
    <source>
        <dbReference type="EMBL" id="HEB95560.1"/>
    </source>
</evidence>
<dbReference type="NCBIfam" id="NF002060">
    <property type="entry name" value="PRK00892.1"/>
    <property type="match status" value="1"/>
</dbReference>
<dbReference type="GO" id="GO:0009245">
    <property type="term" value="P:lipid A biosynthetic process"/>
    <property type="evidence" value="ECO:0007669"/>
    <property type="project" value="UniProtKB-UniRule"/>
</dbReference>
<feature type="domain" description="UDP-3-O-[3-hydroxymyristoyl] glucosamine N-acyltransferase non-repeat region" evidence="8">
    <location>
        <begin position="30"/>
        <end position="95"/>
    </location>
</feature>
<accession>A0A831RJG6</accession>
<organism evidence="9">
    <name type="scientific">Sedimenticola thiotaurini</name>
    <dbReference type="NCBI Taxonomy" id="1543721"/>
    <lineage>
        <taxon>Bacteria</taxon>
        <taxon>Pseudomonadati</taxon>
        <taxon>Pseudomonadota</taxon>
        <taxon>Gammaproteobacteria</taxon>
        <taxon>Chromatiales</taxon>
        <taxon>Sedimenticolaceae</taxon>
        <taxon>Sedimenticola</taxon>
    </lineage>
</organism>
<comment type="caution">
    <text evidence="9">The sequence shown here is derived from an EMBL/GenBank/DDBJ whole genome shotgun (WGS) entry which is preliminary data.</text>
</comment>
<evidence type="ECO:0000256" key="6">
    <source>
        <dbReference type="ARBA" id="ARBA00023315"/>
    </source>
</evidence>
<dbReference type="Proteomes" id="UP000886251">
    <property type="component" value="Unassembled WGS sequence"/>
</dbReference>
<sequence length="347" mass="36809">MAQDHSNGGLSLAELARDTGSELRGDPSYRVFAVAAIDQAGPRELSFVHDGRYRSFLAGSDAGAVILPPAMADLFGGNRLLNEDPYLAYARAVELLHPPPPARASIHPSAVIGDGVELGERVRIDAHAVIGNGCRLQDRVWIGPGCSLGDRCRLGEGTVLEAGVALGEGTRIGARCLLHSGAVIGADGFGFAARPDGSWHKIRQIGDVRIGDDVEVGANTCIDRAALGSTLIEQGVKLDNLIQIGHNCHIGADTIVAAHTAIAGTARIGRRCRIGGAVAIAGHLEVADDVTITGNSMVTHSLRQPGTYSSGITAEGNRSWRRNTARFHHLDELFRRVIRLERRLGKE</sequence>
<evidence type="ECO:0000256" key="7">
    <source>
        <dbReference type="HAMAP-Rule" id="MF_00523"/>
    </source>
</evidence>
<comment type="function">
    <text evidence="7">Catalyzes the N-acylation of UDP-3-O-acylglucosamine using 3-hydroxyacyl-ACP as the acyl donor. Is involved in the biosynthesis of lipid A, a phosphorylated glycolipid that anchors the lipopolysaccharide to the outer membrane of the cell.</text>
</comment>
<dbReference type="GO" id="GO:0016410">
    <property type="term" value="F:N-acyltransferase activity"/>
    <property type="evidence" value="ECO:0007669"/>
    <property type="project" value="InterPro"/>
</dbReference>
<evidence type="ECO:0000259" key="8">
    <source>
        <dbReference type="Pfam" id="PF04613"/>
    </source>
</evidence>
<dbReference type="EC" id="2.3.1.191" evidence="7"/>
<protein>
    <recommendedName>
        <fullName evidence="7">UDP-3-O-acylglucosamine N-acyltransferase</fullName>
        <ecNumber evidence="7">2.3.1.191</ecNumber>
    </recommendedName>
</protein>
<evidence type="ECO:0000256" key="5">
    <source>
        <dbReference type="ARBA" id="ARBA00023098"/>
    </source>
</evidence>
<evidence type="ECO:0000256" key="1">
    <source>
        <dbReference type="ARBA" id="ARBA00022516"/>
    </source>
</evidence>
<evidence type="ECO:0000256" key="3">
    <source>
        <dbReference type="ARBA" id="ARBA00022679"/>
    </source>
</evidence>
<evidence type="ECO:0000256" key="4">
    <source>
        <dbReference type="ARBA" id="ARBA00022737"/>
    </source>
</evidence>
<evidence type="ECO:0000256" key="2">
    <source>
        <dbReference type="ARBA" id="ARBA00022556"/>
    </source>
</evidence>
<dbReference type="AlphaFoldDB" id="A0A831RJG6"/>
<dbReference type="HAMAP" id="MF_00523">
    <property type="entry name" value="LpxD"/>
    <property type="match status" value="1"/>
</dbReference>
<dbReference type="Gene3D" id="2.160.10.10">
    <property type="entry name" value="Hexapeptide repeat proteins"/>
    <property type="match status" value="1"/>
</dbReference>
<name>A0A831RJG6_9GAMM</name>
<dbReference type="InterPro" id="IPR011004">
    <property type="entry name" value="Trimer_LpxA-like_sf"/>
</dbReference>
<comment type="catalytic activity">
    <reaction evidence="7">
        <text>a UDP-3-O-[(3R)-3-hydroxyacyl]-alpha-D-glucosamine + a (3R)-hydroxyacyl-[ACP] = a UDP-2-N,3-O-bis[(3R)-3-hydroxyacyl]-alpha-D-glucosamine + holo-[ACP] + H(+)</text>
        <dbReference type="Rhea" id="RHEA:53836"/>
        <dbReference type="Rhea" id="RHEA-COMP:9685"/>
        <dbReference type="Rhea" id="RHEA-COMP:9945"/>
        <dbReference type="ChEBI" id="CHEBI:15378"/>
        <dbReference type="ChEBI" id="CHEBI:64479"/>
        <dbReference type="ChEBI" id="CHEBI:78827"/>
        <dbReference type="ChEBI" id="CHEBI:137740"/>
        <dbReference type="ChEBI" id="CHEBI:137748"/>
        <dbReference type="EC" id="2.3.1.191"/>
    </reaction>
</comment>
<keyword evidence="1 7" id="KW-0444">Lipid biosynthesis</keyword>
<comment type="subunit">
    <text evidence="7">Homotrimer.</text>
</comment>
<keyword evidence="6 7" id="KW-0012">Acyltransferase</keyword>
<dbReference type="PANTHER" id="PTHR43378">
    <property type="entry name" value="UDP-3-O-ACYLGLUCOSAMINE N-ACYLTRANSFERASE"/>
    <property type="match status" value="1"/>
</dbReference>
<keyword evidence="3 7" id="KW-0808">Transferase</keyword>